<name>A0A8S5MWT4_9VIRU</name>
<dbReference type="EMBL" id="BK015002">
    <property type="protein sequence ID" value="DAD86559.1"/>
    <property type="molecule type" value="Genomic_DNA"/>
</dbReference>
<sequence>MNSYIFLIKPCTAGRSGEAERCQGGSFVKIEQRSGTIFTNTPLMPCS</sequence>
<proteinExistence type="predicted"/>
<evidence type="ECO:0000313" key="1">
    <source>
        <dbReference type="EMBL" id="DAD86559.1"/>
    </source>
</evidence>
<protein>
    <submittedName>
        <fullName evidence="1">Uncharacterized protein</fullName>
    </submittedName>
</protein>
<accession>A0A8S5MWT4</accession>
<organism evidence="1">
    <name type="scientific">Inoviridae sp. ct6Sz5</name>
    <dbReference type="NCBI Taxonomy" id="2826758"/>
    <lineage>
        <taxon>Viruses</taxon>
        <taxon>Monodnaviria</taxon>
        <taxon>Loebvirae</taxon>
        <taxon>Hofneiviricota</taxon>
        <taxon>Faserviricetes</taxon>
        <taxon>Tubulavirales</taxon>
        <taxon>Inoviridae</taxon>
    </lineage>
</organism>
<reference evidence="1" key="1">
    <citation type="journal article" date="2021" name="Proc. Natl. Acad. Sci. U.S.A.">
        <title>A Catalog of Tens of Thousands of Viruses from Human Metagenomes Reveals Hidden Associations with Chronic Diseases.</title>
        <authorList>
            <person name="Tisza M.J."/>
            <person name="Buck C.B."/>
        </authorList>
    </citation>
    <scope>NUCLEOTIDE SEQUENCE</scope>
    <source>
        <strain evidence="1">Ct6Sz5</strain>
    </source>
</reference>